<feature type="domain" description="O-methyltransferase C-terminal" evidence="4">
    <location>
        <begin position="34"/>
        <end position="172"/>
    </location>
</feature>
<dbReference type="InterPro" id="IPR001077">
    <property type="entry name" value="COMT_C"/>
</dbReference>
<dbReference type="Gene3D" id="3.40.50.150">
    <property type="entry name" value="Vaccinia Virus protein VP39"/>
    <property type="match status" value="1"/>
</dbReference>
<keyword evidence="6" id="KW-1185">Reference proteome</keyword>
<reference evidence="5" key="1">
    <citation type="submission" date="2023-04" db="EMBL/GenBank/DDBJ databases">
        <title>Black Yeasts Isolated from many extreme environments.</title>
        <authorList>
            <person name="Coleine C."/>
            <person name="Stajich J.E."/>
            <person name="Selbmann L."/>
        </authorList>
    </citation>
    <scope>NUCLEOTIDE SEQUENCE</scope>
    <source>
        <strain evidence="5">CCFEE 5312</strain>
    </source>
</reference>
<protein>
    <recommendedName>
        <fullName evidence="4">O-methyltransferase C-terminal domain-containing protein</fullName>
    </recommendedName>
</protein>
<dbReference type="InterPro" id="IPR029063">
    <property type="entry name" value="SAM-dependent_MTases_sf"/>
</dbReference>
<keyword evidence="2" id="KW-0808">Transferase</keyword>
<evidence type="ECO:0000313" key="5">
    <source>
        <dbReference type="EMBL" id="KAK3054078.1"/>
    </source>
</evidence>
<name>A0AAJ0DPA6_9PEZI</name>
<evidence type="ECO:0000256" key="3">
    <source>
        <dbReference type="ARBA" id="ARBA00022691"/>
    </source>
</evidence>
<dbReference type="GO" id="GO:0032259">
    <property type="term" value="P:methylation"/>
    <property type="evidence" value="ECO:0007669"/>
    <property type="project" value="UniProtKB-KW"/>
</dbReference>
<sequence length="194" mass="21586">MKSRNVGHADWTQFYSVRERIVQGAKTGASEVLFVDCGGGIGHQAVRFREQFPDAPGRVVVQDLRQGLPAQAPDGVEVMEHDLFAEQPIKGARVYYLRWMAHQWGSETVTKLLSKLREAIELGYSRLLIHDAVMAAKDPPIYMTTIDMTMLTIRGQERTLALHRQMVEAAGLKFVAIHNPGDGVSECVVEAEVV</sequence>
<dbReference type="InterPro" id="IPR016461">
    <property type="entry name" value="COMT-like"/>
</dbReference>
<dbReference type="Proteomes" id="UP001271007">
    <property type="component" value="Unassembled WGS sequence"/>
</dbReference>
<evidence type="ECO:0000256" key="1">
    <source>
        <dbReference type="ARBA" id="ARBA00022603"/>
    </source>
</evidence>
<dbReference type="Pfam" id="PF00891">
    <property type="entry name" value="Methyltransf_2"/>
    <property type="match status" value="1"/>
</dbReference>
<accession>A0AAJ0DPA6</accession>
<dbReference type="PANTHER" id="PTHR43712">
    <property type="entry name" value="PUTATIVE (AFU_ORTHOLOGUE AFUA_4G14580)-RELATED"/>
    <property type="match status" value="1"/>
</dbReference>
<evidence type="ECO:0000313" key="6">
    <source>
        <dbReference type="Proteomes" id="UP001271007"/>
    </source>
</evidence>
<keyword evidence="3" id="KW-0949">S-adenosyl-L-methionine</keyword>
<comment type="caution">
    <text evidence="5">The sequence shown here is derived from an EMBL/GenBank/DDBJ whole genome shotgun (WGS) entry which is preliminary data.</text>
</comment>
<organism evidence="5 6">
    <name type="scientific">Extremus antarcticus</name>
    <dbReference type="NCBI Taxonomy" id="702011"/>
    <lineage>
        <taxon>Eukaryota</taxon>
        <taxon>Fungi</taxon>
        <taxon>Dikarya</taxon>
        <taxon>Ascomycota</taxon>
        <taxon>Pezizomycotina</taxon>
        <taxon>Dothideomycetes</taxon>
        <taxon>Dothideomycetidae</taxon>
        <taxon>Mycosphaerellales</taxon>
        <taxon>Extremaceae</taxon>
        <taxon>Extremus</taxon>
    </lineage>
</organism>
<evidence type="ECO:0000256" key="2">
    <source>
        <dbReference type="ARBA" id="ARBA00022679"/>
    </source>
</evidence>
<dbReference type="PANTHER" id="PTHR43712:SF1">
    <property type="entry name" value="HYPOTHETICAL O-METHYLTRANSFERASE (EUROFUNG)-RELATED"/>
    <property type="match status" value="1"/>
</dbReference>
<dbReference type="SUPFAM" id="SSF53335">
    <property type="entry name" value="S-adenosyl-L-methionine-dependent methyltransferases"/>
    <property type="match status" value="1"/>
</dbReference>
<dbReference type="EMBL" id="JAWDJX010000013">
    <property type="protein sequence ID" value="KAK3054078.1"/>
    <property type="molecule type" value="Genomic_DNA"/>
</dbReference>
<dbReference type="AlphaFoldDB" id="A0AAJ0DPA6"/>
<dbReference type="PROSITE" id="PS51683">
    <property type="entry name" value="SAM_OMT_II"/>
    <property type="match status" value="1"/>
</dbReference>
<dbReference type="GO" id="GO:0008171">
    <property type="term" value="F:O-methyltransferase activity"/>
    <property type="evidence" value="ECO:0007669"/>
    <property type="project" value="InterPro"/>
</dbReference>
<gene>
    <name evidence="5" type="ORF">LTR09_004856</name>
</gene>
<proteinExistence type="predicted"/>
<keyword evidence="1" id="KW-0489">Methyltransferase</keyword>
<evidence type="ECO:0000259" key="4">
    <source>
        <dbReference type="Pfam" id="PF00891"/>
    </source>
</evidence>